<sequence>MNIDSSKSAIRRNDVVFKPKSILASGKFANIYKAKYKGKKVVAKTLKSMLQVIKSQSLAITTAKCLE</sequence>
<dbReference type="Proteomes" id="UP000828390">
    <property type="component" value="Unassembled WGS sequence"/>
</dbReference>
<name>A0A9D4C438_DREPO</name>
<dbReference type="AlphaFoldDB" id="A0A9D4C438"/>
<keyword evidence="2" id="KW-1185">Reference proteome</keyword>
<organism evidence="1 2">
    <name type="scientific">Dreissena polymorpha</name>
    <name type="common">Zebra mussel</name>
    <name type="synonym">Mytilus polymorpha</name>
    <dbReference type="NCBI Taxonomy" id="45954"/>
    <lineage>
        <taxon>Eukaryota</taxon>
        <taxon>Metazoa</taxon>
        <taxon>Spiralia</taxon>
        <taxon>Lophotrochozoa</taxon>
        <taxon>Mollusca</taxon>
        <taxon>Bivalvia</taxon>
        <taxon>Autobranchia</taxon>
        <taxon>Heteroconchia</taxon>
        <taxon>Euheterodonta</taxon>
        <taxon>Imparidentia</taxon>
        <taxon>Neoheterodontei</taxon>
        <taxon>Myida</taxon>
        <taxon>Dreissenoidea</taxon>
        <taxon>Dreissenidae</taxon>
        <taxon>Dreissena</taxon>
    </lineage>
</organism>
<comment type="caution">
    <text evidence="1">The sequence shown here is derived from an EMBL/GenBank/DDBJ whole genome shotgun (WGS) entry which is preliminary data.</text>
</comment>
<protein>
    <submittedName>
        <fullName evidence="1">Uncharacterized protein</fullName>
    </submittedName>
</protein>
<reference evidence="1" key="1">
    <citation type="journal article" date="2019" name="bioRxiv">
        <title>The Genome of the Zebra Mussel, Dreissena polymorpha: A Resource for Invasive Species Research.</title>
        <authorList>
            <person name="McCartney M.A."/>
            <person name="Auch B."/>
            <person name="Kono T."/>
            <person name="Mallez S."/>
            <person name="Zhang Y."/>
            <person name="Obille A."/>
            <person name="Becker A."/>
            <person name="Abrahante J.E."/>
            <person name="Garbe J."/>
            <person name="Badalamenti J.P."/>
            <person name="Herman A."/>
            <person name="Mangelson H."/>
            <person name="Liachko I."/>
            <person name="Sullivan S."/>
            <person name="Sone E.D."/>
            <person name="Koren S."/>
            <person name="Silverstein K.A.T."/>
            <person name="Beckman K.B."/>
            <person name="Gohl D.M."/>
        </authorList>
    </citation>
    <scope>NUCLEOTIDE SEQUENCE</scope>
    <source>
        <strain evidence="1">Duluth1</strain>
        <tissue evidence="1">Whole animal</tissue>
    </source>
</reference>
<evidence type="ECO:0000313" key="1">
    <source>
        <dbReference type="EMBL" id="KAH3716745.1"/>
    </source>
</evidence>
<proteinExistence type="predicted"/>
<gene>
    <name evidence="1" type="ORF">DPMN_059474</name>
</gene>
<accession>A0A9D4C438</accession>
<reference evidence="1" key="2">
    <citation type="submission" date="2020-11" db="EMBL/GenBank/DDBJ databases">
        <authorList>
            <person name="McCartney M.A."/>
            <person name="Auch B."/>
            <person name="Kono T."/>
            <person name="Mallez S."/>
            <person name="Becker A."/>
            <person name="Gohl D.M."/>
            <person name="Silverstein K.A.T."/>
            <person name="Koren S."/>
            <person name="Bechman K.B."/>
            <person name="Herman A."/>
            <person name="Abrahante J.E."/>
            <person name="Garbe J."/>
        </authorList>
    </citation>
    <scope>NUCLEOTIDE SEQUENCE</scope>
    <source>
        <strain evidence="1">Duluth1</strain>
        <tissue evidence="1">Whole animal</tissue>
    </source>
</reference>
<dbReference type="EMBL" id="JAIWYP010000013">
    <property type="protein sequence ID" value="KAH3716745.1"/>
    <property type="molecule type" value="Genomic_DNA"/>
</dbReference>
<evidence type="ECO:0000313" key="2">
    <source>
        <dbReference type="Proteomes" id="UP000828390"/>
    </source>
</evidence>